<accession>A0A175JSL2</accession>
<dbReference type="PANTHER" id="PTHR11064:SF9">
    <property type="entry name" value="NUCLEAR TRANSCRIPTION FACTOR Y SUBUNIT BETA"/>
    <property type="match status" value="1"/>
</dbReference>
<comment type="caution">
    <text evidence="7">The sequence shown here is derived from an EMBL/GenBank/DDBJ whole genome shotgun (WGS) entry which is preliminary data.</text>
</comment>
<dbReference type="GO" id="GO:0001228">
    <property type="term" value="F:DNA-binding transcription activator activity, RNA polymerase II-specific"/>
    <property type="evidence" value="ECO:0007669"/>
    <property type="project" value="InterPro"/>
</dbReference>
<dbReference type="VEuPathDB" id="AmoebaDB:EHI_168220"/>
<evidence type="ECO:0000313" key="7">
    <source>
        <dbReference type="EMBL" id="GAT96353.1"/>
    </source>
</evidence>
<dbReference type="InterPro" id="IPR003958">
    <property type="entry name" value="CBFA_NFYB_domain"/>
</dbReference>
<dbReference type="VEuPathDB" id="AmoebaDB:EHI7A_006780"/>
<dbReference type="InterPro" id="IPR009072">
    <property type="entry name" value="Histone-fold"/>
</dbReference>
<feature type="domain" description="Transcription factor CBF/NF-Y/archaeal histone" evidence="6">
    <location>
        <begin position="28"/>
        <end position="98"/>
    </location>
</feature>
<dbReference type="VEuPathDB" id="AmoebaDB:KM1_015740"/>
<protein>
    <submittedName>
        <fullName evidence="7">Cbf nf-y transcription factor family protein</fullName>
    </submittedName>
</protein>
<dbReference type="Proteomes" id="UP000078387">
    <property type="component" value="Unassembled WGS sequence"/>
</dbReference>
<keyword evidence="2" id="KW-0805">Transcription regulation</keyword>
<dbReference type="GO" id="GO:0046982">
    <property type="term" value="F:protein heterodimerization activity"/>
    <property type="evidence" value="ECO:0007669"/>
    <property type="project" value="InterPro"/>
</dbReference>
<dbReference type="Gene3D" id="1.10.20.10">
    <property type="entry name" value="Histone, subunit A"/>
    <property type="match status" value="1"/>
</dbReference>
<proteinExistence type="inferred from homology"/>
<dbReference type="InterPro" id="IPR027113">
    <property type="entry name" value="Transc_fact_NFYB/HAP3"/>
</dbReference>
<dbReference type="CDD" id="cd22907">
    <property type="entry name" value="HFD_NFYB"/>
    <property type="match status" value="1"/>
</dbReference>
<keyword evidence="4" id="KW-0804">Transcription</keyword>
<feature type="region of interest" description="Disordered" evidence="5">
    <location>
        <begin position="1"/>
        <end position="23"/>
    </location>
</feature>
<evidence type="ECO:0000256" key="2">
    <source>
        <dbReference type="ARBA" id="ARBA00023015"/>
    </source>
</evidence>
<dbReference type="PANTHER" id="PTHR11064">
    <property type="entry name" value="CCAAT-BINDING TRANSCRIPTION FACTOR-RELATED"/>
    <property type="match status" value="1"/>
</dbReference>
<dbReference type="AlphaFoldDB" id="A0A175JSL2"/>
<evidence type="ECO:0000256" key="1">
    <source>
        <dbReference type="ARBA" id="ARBA00009053"/>
    </source>
</evidence>
<evidence type="ECO:0000256" key="5">
    <source>
        <dbReference type="SAM" id="MobiDB-lite"/>
    </source>
</evidence>
<dbReference type="Pfam" id="PF00808">
    <property type="entry name" value="CBFD_NFYB_HMF"/>
    <property type="match status" value="1"/>
</dbReference>
<dbReference type="VEuPathDB" id="AmoebaDB:EHI5A_014890"/>
<dbReference type="EMBL" id="BDEQ01000001">
    <property type="protein sequence ID" value="GAT96353.1"/>
    <property type="molecule type" value="Genomic_DNA"/>
</dbReference>
<name>A0A175JSL2_ENTHI</name>
<organism evidence="7 8">
    <name type="scientific">Entamoeba histolytica</name>
    <dbReference type="NCBI Taxonomy" id="5759"/>
    <lineage>
        <taxon>Eukaryota</taxon>
        <taxon>Amoebozoa</taxon>
        <taxon>Evosea</taxon>
        <taxon>Archamoebae</taxon>
        <taxon>Mastigamoebida</taxon>
        <taxon>Entamoebidae</taxon>
        <taxon>Entamoeba</taxon>
    </lineage>
</organism>
<sequence>MFSASDTSQQNHNTPQDKWKSQPIDTLSLPVANTTRVMKNSVSMPNGSAVRISKDAQEYMTEVATEFLSFIASEAADVPKGSVKPKHTLTGTDIIDALDRLGFEDYCLSLQKHLKHFHHVCFLLIFFILICKYLPWKMNAQDEGYEAKKGFYESHISMNEEFPPQPPC</sequence>
<gene>
    <name evidence="7" type="ORF">CL6EHI_168220</name>
</gene>
<dbReference type="GO" id="GO:0016602">
    <property type="term" value="C:CCAAT-binding factor complex"/>
    <property type="evidence" value="ECO:0007669"/>
    <property type="project" value="InterPro"/>
</dbReference>
<evidence type="ECO:0000256" key="3">
    <source>
        <dbReference type="ARBA" id="ARBA00023125"/>
    </source>
</evidence>
<feature type="compositionally biased region" description="Polar residues" evidence="5">
    <location>
        <begin position="1"/>
        <end position="14"/>
    </location>
</feature>
<dbReference type="GO" id="GO:0000978">
    <property type="term" value="F:RNA polymerase II cis-regulatory region sequence-specific DNA binding"/>
    <property type="evidence" value="ECO:0007669"/>
    <property type="project" value="TreeGrafter"/>
</dbReference>
<dbReference type="VEuPathDB" id="AmoebaDB:EHI8A_004400"/>
<reference evidence="7 8" key="1">
    <citation type="submission" date="2016-05" db="EMBL/GenBank/DDBJ databases">
        <title>First whole genome sequencing of Entamoeba histolytica HM1:IMSS-clone-6.</title>
        <authorList>
            <person name="Mukherjee Avik.K."/>
            <person name="Izumyama S."/>
            <person name="Nakada-Tsukui K."/>
            <person name="Nozaki T."/>
        </authorList>
    </citation>
    <scope>NUCLEOTIDE SEQUENCE [LARGE SCALE GENOMIC DNA]</scope>
    <source>
        <strain evidence="7 8">HM1:IMSS clone 6</strain>
    </source>
</reference>
<evidence type="ECO:0000259" key="6">
    <source>
        <dbReference type="Pfam" id="PF00808"/>
    </source>
</evidence>
<keyword evidence="3" id="KW-0238">DNA-binding</keyword>
<evidence type="ECO:0000256" key="4">
    <source>
        <dbReference type="ARBA" id="ARBA00023163"/>
    </source>
</evidence>
<comment type="similarity">
    <text evidence="1">Belongs to the NFYB/HAP3 subunit family.</text>
</comment>
<evidence type="ECO:0000313" key="8">
    <source>
        <dbReference type="Proteomes" id="UP000078387"/>
    </source>
</evidence>
<dbReference type="SUPFAM" id="SSF47113">
    <property type="entry name" value="Histone-fold"/>
    <property type="match status" value="1"/>
</dbReference>